<protein>
    <submittedName>
        <fullName evidence="2">Putative secreted protein</fullName>
    </submittedName>
</protein>
<evidence type="ECO:0000313" key="2">
    <source>
        <dbReference type="EMBL" id="JAC29292.1"/>
    </source>
</evidence>
<dbReference type="EMBL" id="GBBM01006126">
    <property type="protein sequence ID" value="JAC29292.1"/>
    <property type="molecule type" value="mRNA"/>
</dbReference>
<organism evidence="2">
    <name type="scientific">Amblyomma triste</name>
    <name type="common">Neotropical tick</name>
    <dbReference type="NCBI Taxonomy" id="251400"/>
    <lineage>
        <taxon>Eukaryota</taxon>
        <taxon>Metazoa</taxon>
        <taxon>Ecdysozoa</taxon>
        <taxon>Arthropoda</taxon>
        <taxon>Chelicerata</taxon>
        <taxon>Arachnida</taxon>
        <taxon>Acari</taxon>
        <taxon>Parasitiformes</taxon>
        <taxon>Ixodida</taxon>
        <taxon>Ixodoidea</taxon>
        <taxon>Ixodidae</taxon>
        <taxon>Amblyomminae</taxon>
        <taxon>Amblyomma</taxon>
    </lineage>
</organism>
<keyword evidence="1" id="KW-0732">Signal</keyword>
<feature type="signal peptide" evidence="1">
    <location>
        <begin position="1"/>
        <end position="23"/>
    </location>
</feature>
<evidence type="ECO:0000256" key="1">
    <source>
        <dbReference type="SAM" id="SignalP"/>
    </source>
</evidence>
<dbReference type="AlphaFoldDB" id="A0A023G697"/>
<name>A0A023G697_AMBTT</name>
<accession>A0A023G697</accession>
<feature type="chain" id="PRO_5001518300" evidence="1">
    <location>
        <begin position="24"/>
        <end position="168"/>
    </location>
</feature>
<proteinExistence type="evidence at transcript level"/>
<sequence>MKLTYCLALIILATDDYISTVASYGTRKRCTAPYHGGGYGKAYNYKCKLTNVQYPPGTPCLPVDYGGRINDRPGLCVSGTCKPHYDLDDLKQACVFPQSLNKCPEKPHLSKNVLEFCTYTCKKSNKWYFGYYESHDKSTCFLPGTTGELGSCCYGLCVPSGTPCAVPN</sequence>
<reference evidence="2" key="1">
    <citation type="submission" date="2014-03" db="EMBL/GenBank/DDBJ databases">
        <title>The sialotranscriptome of Amblyomma triste, Amblyomma parvum and Amblyomma cajennense ticks, uncovered by 454-based RNA-seq.</title>
        <authorList>
            <person name="Garcia G.R."/>
            <person name="Gardinassi L.G."/>
            <person name="Ribeiro J.M."/>
            <person name="Anatriello E."/>
            <person name="Ferreira B.R."/>
            <person name="Moreira H.N."/>
            <person name="Mafra C."/>
            <person name="Olegario M.M."/>
            <person name="Szabo P.J."/>
            <person name="Miranda-Santos I.K."/>
            <person name="Maruyama S.R."/>
        </authorList>
    </citation>
    <scope>NUCLEOTIDE SEQUENCE</scope>
    <source>
        <strain evidence="2">Mato Grasso do Sul</strain>
        <tissue evidence="2">Salivary glands</tissue>
    </source>
</reference>